<evidence type="ECO:0000256" key="4">
    <source>
        <dbReference type="ARBA" id="ARBA00023180"/>
    </source>
</evidence>
<keyword evidence="3 6" id="KW-1015">Disulfide bond</keyword>
<keyword evidence="9" id="KW-1185">Reference proteome</keyword>
<dbReference type="CDD" id="cd00055">
    <property type="entry name" value="EGF_Lam"/>
    <property type="match status" value="2"/>
</dbReference>
<evidence type="ECO:0000313" key="10">
    <source>
        <dbReference type="WBParaSite" id="BPAG_0001250501-mRNA-1"/>
    </source>
</evidence>
<evidence type="ECO:0000313" key="9">
    <source>
        <dbReference type="Proteomes" id="UP000278627"/>
    </source>
</evidence>
<dbReference type="InterPro" id="IPR056863">
    <property type="entry name" value="LMN_ATRN_NET-like_EGF"/>
</dbReference>
<evidence type="ECO:0000256" key="1">
    <source>
        <dbReference type="ARBA" id="ARBA00022729"/>
    </source>
</evidence>
<sequence>EEQVVIPEAELEPKLELFLPIPISNIHSPVVLSATIATMWLFLLKFCLLCLFPKFTTLPNEIRRISLVAQDDYVDKFLTQTEWSKHWKRPVMIKGNAQVTIQRMGPLNFESDESEDVVLAILVDKHTTEKKNVKWERVGNLNMWKWLTIEQVHMLNKLYKTTGDVGLVLEKTYAQLLMTDGGLRELAVRSFRETCKELLRVILGDENYDLVVDMYDFGRTGEEIREKLNQFYVQLSERNKKYANMIAPTCMLVYNIYGLSSVRSPRKINEDNLFVKQMHWFTKEQEIEIEAMLAEGARNENLLAKILEYYENLDSLSQEKVSEELKQFCQNRVEQLLGTDGLEILKSTYKESTSAKLLLTKFTQLIENLTNENERIEASQVGVLCQKIYDAESFNFGELMSWLSPDQKLELGHLIQDHEISDDAVYERIFEFYEKAEHKKKMDARKIIESKCKRFVRRMFGNEIATKLEDHRLDKNFTAQMLSAELATYAAEIKDKKNRIKAEKSIPICNRIYFGYKGDCFCNGHSSVCGPFTHECLNCADNTYGIQCEKCLDGFEGNALIGEIGCLSVEKNNEFTECFCNNHSTECNGNGECFSCLHNTTGNQCENCAEGFYGDATQGTAEDCIPCPCPDGGDCFINGDALVECRTCPNGTYGSTCELQLQPKKKQELLKLSS</sequence>
<proteinExistence type="predicted"/>
<dbReference type="Pfam" id="PF16469">
    <property type="entry name" value="NPA"/>
    <property type="match status" value="3"/>
</dbReference>
<dbReference type="InterPro" id="IPR032487">
    <property type="entry name" value="ABA-1_nematode"/>
</dbReference>
<dbReference type="InterPro" id="IPR038289">
    <property type="entry name" value="DVA-1_sf"/>
</dbReference>
<feature type="domain" description="Laminin EGF-like" evidence="7">
    <location>
        <begin position="578"/>
        <end position="626"/>
    </location>
</feature>
<evidence type="ECO:0000313" key="8">
    <source>
        <dbReference type="EMBL" id="VDN93653.1"/>
    </source>
</evidence>
<dbReference type="Pfam" id="PF24973">
    <property type="entry name" value="EGF_LMN_ATRN"/>
    <property type="match status" value="2"/>
</dbReference>
<evidence type="ECO:0000259" key="7">
    <source>
        <dbReference type="PROSITE" id="PS50027"/>
    </source>
</evidence>
<dbReference type="WBParaSite" id="BPAG_0001250501-mRNA-1">
    <property type="protein sequence ID" value="BPAG_0001250501-mRNA-1"/>
    <property type="gene ID" value="BPAG_0001250501"/>
</dbReference>
<evidence type="ECO:0000256" key="3">
    <source>
        <dbReference type="ARBA" id="ARBA00023157"/>
    </source>
</evidence>
<reference evidence="8 9" key="2">
    <citation type="submission" date="2018-11" db="EMBL/GenBank/DDBJ databases">
        <authorList>
            <consortium name="Pathogen Informatics"/>
        </authorList>
    </citation>
    <scope>NUCLEOTIDE SEQUENCE [LARGE SCALE GENOMIC DNA]</scope>
</reference>
<dbReference type="FunFam" id="2.10.25.10:FF:000188">
    <property type="entry name" value="Laminin subunit gamma 2"/>
    <property type="match status" value="2"/>
</dbReference>
<dbReference type="PROSITE" id="PS50027">
    <property type="entry name" value="EGF_LAM_2"/>
    <property type="match status" value="1"/>
</dbReference>
<protein>
    <submittedName>
        <fullName evidence="10">Laminin EGF-like domain-containing protein</fullName>
    </submittedName>
</protein>
<dbReference type="SUPFAM" id="SSF57196">
    <property type="entry name" value="EGF/Laminin"/>
    <property type="match status" value="2"/>
</dbReference>
<dbReference type="Gene3D" id="2.10.25.10">
    <property type="entry name" value="Laminin"/>
    <property type="match status" value="2"/>
</dbReference>
<dbReference type="GO" id="GO:0009888">
    <property type="term" value="P:tissue development"/>
    <property type="evidence" value="ECO:0007669"/>
    <property type="project" value="TreeGrafter"/>
</dbReference>
<dbReference type="Gene3D" id="1.10.533.30">
    <property type="entry name" value="Nematode polyprotein allergen ABA-1"/>
    <property type="match status" value="3"/>
</dbReference>
<evidence type="ECO:0000256" key="2">
    <source>
        <dbReference type="ARBA" id="ARBA00022737"/>
    </source>
</evidence>
<keyword evidence="2" id="KW-0677">Repeat</keyword>
<dbReference type="SMART" id="SM00180">
    <property type="entry name" value="EGF_Lam"/>
    <property type="match status" value="2"/>
</dbReference>
<evidence type="ECO:0000256" key="5">
    <source>
        <dbReference type="ARBA" id="ARBA00023292"/>
    </source>
</evidence>
<gene>
    <name evidence="8" type="ORF">BPAG_LOCUS12467</name>
</gene>
<dbReference type="InterPro" id="IPR002049">
    <property type="entry name" value="LE_dom"/>
</dbReference>
<feature type="disulfide bond" evidence="6">
    <location>
        <begin position="596"/>
        <end position="605"/>
    </location>
</feature>
<keyword evidence="5 6" id="KW-0424">Laminin EGF-like domain</keyword>
<dbReference type="PROSITE" id="PS01248">
    <property type="entry name" value="EGF_LAM_1"/>
    <property type="match status" value="1"/>
</dbReference>
<keyword evidence="1" id="KW-0732">Signal</keyword>
<dbReference type="AlphaFoldDB" id="A0A0N4TUM5"/>
<keyword evidence="4" id="KW-0325">Glycoprotein</keyword>
<dbReference type="PANTHER" id="PTHR10574:SF444">
    <property type="entry name" value="BASEMENT MEMBRANE-SPECIFIC HEPARAN SULFATE PROTEOGLYCAN CORE PROTEIN"/>
    <property type="match status" value="1"/>
</dbReference>
<dbReference type="EMBL" id="UZAD01013296">
    <property type="protein sequence ID" value="VDN93653.1"/>
    <property type="molecule type" value="Genomic_DNA"/>
</dbReference>
<dbReference type="GO" id="GO:0009887">
    <property type="term" value="P:animal organ morphogenesis"/>
    <property type="evidence" value="ECO:0007669"/>
    <property type="project" value="TreeGrafter"/>
</dbReference>
<dbReference type="PANTHER" id="PTHR10574">
    <property type="entry name" value="NETRIN/LAMININ-RELATED"/>
    <property type="match status" value="1"/>
</dbReference>
<name>A0A0N4TUM5_BRUPA</name>
<reference evidence="10" key="1">
    <citation type="submission" date="2017-02" db="UniProtKB">
        <authorList>
            <consortium name="WormBaseParasite"/>
        </authorList>
    </citation>
    <scope>IDENTIFICATION</scope>
</reference>
<dbReference type="Proteomes" id="UP000278627">
    <property type="component" value="Unassembled WGS sequence"/>
</dbReference>
<dbReference type="InterPro" id="IPR050440">
    <property type="entry name" value="Laminin/Netrin_ECM"/>
</dbReference>
<evidence type="ECO:0000256" key="6">
    <source>
        <dbReference type="PROSITE-ProRule" id="PRU00460"/>
    </source>
</evidence>
<accession>A0A0N4TUM5</accession>
<dbReference type="STRING" id="6280.A0A0N4TUM5"/>
<comment type="caution">
    <text evidence="6">Lacks conserved residue(s) required for the propagation of feature annotation.</text>
</comment>
<dbReference type="GO" id="GO:0005604">
    <property type="term" value="C:basement membrane"/>
    <property type="evidence" value="ECO:0007669"/>
    <property type="project" value="UniProtKB-ARBA"/>
</dbReference>
<organism evidence="10">
    <name type="scientific">Brugia pahangi</name>
    <name type="common">Filarial nematode worm</name>
    <dbReference type="NCBI Taxonomy" id="6280"/>
    <lineage>
        <taxon>Eukaryota</taxon>
        <taxon>Metazoa</taxon>
        <taxon>Ecdysozoa</taxon>
        <taxon>Nematoda</taxon>
        <taxon>Chromadorea</taxon>
        <taxon>Rhabditida</taxon>
        <taxon>Spirurina</taxon>
        <taxon>Spiruromorpha</taxon>
        <taxon>Filarioidea</taxon>
        <taxon>Onchocercidae</taxon>
        <taxon>Brugia</taxon>
    </lineage>
</organism>